<sequence length="655" mass="73209">MSVAKYSYALLPSDTARIRLLNLLPAKDKTDEVIISLKIIDFKDSDEVPRYEALSYVWGSEKNPVPIKLKSVPVSSSSGNSGEPVLQDLLVTQNLHVALQHLRSQTVVRSLWVDAICIDQTNLQERSHQWTFMSRIYQLAARVIVWLGPEDGKSDIGLSMLESLGEKVEIDWLSRAIRPSGLWSHERHWADLSLHLPYTDEEIASIAEIINRPWFGRLWVVQEIRLASSAAVVVCGYKHAKWSLVQAAIYLIFRKRLGKSDYQAIRPRLLTINNSFFKWFDCSLRDVLFQTQELACREAGDKVYAVLGITSHQLGIRADYTLRAADIYEDVVRRHIAHYGSLDVLRDCDVSRRGQTLMPTWVPDWANKRWTGPIRFCQASGATRSDVSYPSKGTLRIAAVYCGLVSEATEIRKFDVEPNVITVSEFEDVVREIVRLMPKDLVTNNVAGCSFLEAFCGSLLCSSFPELDPIRPSRPTAQSSIRAIRSLVGCTDTAQLDPTVVPELTHFMSSFLPHSQGRSFIKTAEGHLGLAPCGVRASDILCAPLGCAALIALRPVGSGDQFEVVGESFLYGMVQGEAVLGQMPANVEALYRSHSAMGYRPAYRNKISQETSWLDPRFRRLGIVVRHDQDTGLPFHVESAELVAAGVPVRHFDLV</sequence>
<accession>A0ACC1NM10</accession>
<protein>
    <submittedName>
        <fullName evidence="1">Uncharacterized protein</fullName>
    </submittedName>
</protein>
<organism evidence="1 2">
    <name type="scientific">Zarea fungicola</name>
    <dbReference type="NCBI Taxonomy" id="93591"/>
    <lineage>
        <taxon>Eukaryota</taxon>
        <taxon>Fungi</taxon>
        <taxon>Dikarya</taxon>
        <taxon>Ascomycota</taxon>
        <taxon>Pezizomycotina</taxon>
        <taxon>Sordariomycetes</taxon>
        <taxon>Hypocreomycetidae</taxon>
        <taxon>Hypocreales</taxon>
        <taxon>Cordycipitaceae</taxon>
        <taxon>Zarea</taxon>
    </lineage>
</organism>
<dbReference type="Proteomes" id="UP001143910">
    <property type="component" value="Unassembled WGS sequence"/>
</dbReference>
<name>A0ACC1NM10_9HYPO</name>
<keyword evidence="2" id="KW-1185">Reference proteome</keyword>
<comment type="caution">
    <text evidence="1">The sequence shown here is derived from an EMBL/GenBank/DDBJ whole genome shotgun (WGS) entry which is preliminary data.</text>
</comment>
<reference evidence="1" key="1">
    <citation type="submission" date="2022-08" db="EMBL/GenBank/DDBJ databases">
        <title>Genome Sequence of Lecanicillium fungicola.</title>
        <authorList>
            <person name="Buettner E."/>
        </authorList>
    </citation>
    <scope>NUCLEOTIDE SEQUENCE</scope>
    <source>
        <strain evidence="1">Babe33</strain>
    </source>
</reference>
<proteinExistence type="predicted"/>
<evidence type="ECO:0000313" key="1">
    <source>
        <dbReference type="EMBL" id="KAJ2980307.1"/>
    </source>
</evidence>
<gene>
    <name evidence="1" type="ORF">NQ176_g2713</name>
</gene>
<dbReference type="EMBL" id="JANJQO010000208">
    <property type="protein sequence ID" value="KAJ2980307.1"/>
    <property type="molecule type" value="Genomic_DNA"/>
</dbReference>
<evidence type="ECO:0000313" key="2">
    <source>
        <dbReference type="Proteomes" id="UP001143910"/>
    </source>
</evidence>